<dbReference type="PANTHER" id="PTHR33202">
    <property type="entry name" value="ZINC UPTAKE REGULATION PROTEIN"/>
    <property type="match status" value="1"/>
</dbReference>
<dbReference type="AlphaFoldDB" id="A0A120JTV8"/>
<gene>
    <name evidence="9" type="ORF">AOC36_08880</name>
</gene>
<comment type="cofactor">
    <cofactor evidence="8">
        <name>Mn(2+)</name>
        <dbReference type="ChEBI" id="CHEBI:29035"/>
    </cofactor>
    <cofactor evidence="8">
        <name>Fe(2+)</name>
        <dbReference type="ChEBI" id="CHEBI:29033"/>
    </cofactor>
    <text evidence="8">Binds 1 Mn(2+) or Fe(2+) ion per subunit.</text>
</comment>
<dbReference type="InterPro" id="IPR036388">
    <property type="entry name" value="WH-like_DNA-bd_sf"/>
</dbReference>
<dbReference type="Proteomes" id="UP000063781">
    <property type="component" value="Chromosome"/>
</dbReference>
<dbReference type="KEGG" id="erl:AOC36_08880"/>
<feature type="binding site" evidence="7">
    <location>
        <position position="81"/>
    </location>
    <ligand>
        <name>Zn(2+)</name>
        <dbReference type="ChEBI" id="CHEBI:29105"/>
    </ligand>
</feature>
<dbReference type="PANTHER" id="PTHR33202:SF7">
    <property type="entry name" value="FERRIC UPTAKE REGULATION PROTEIN"/>
    <property type="match status" value="1"/>
</dbReference>
<sequence length="128" mass="14495">MTRRKTQLRDSIYELINHSDGHMTADQVHALLRADGVSIGIATVYRNLNVLFEDGQINRVKHPDYGFIYDKNLHPHNHFICSQCGKVIDVDVDVSVSDIESINKALEGKVLSHTVFFEGLCKDCLKKN</sequence>
<feature type="binding site" evidence="7">
    <location>
        <position position="124"/>
    </location>
    <ligand>
        <name>Zn(2+)</name>
        <dbReference type="ChEBI" id="CHEBI:29105"/>
    </ligand>
</feature>
<dbReference type="InterPro" id="IPR002481">
    <property type="entry name" value="FUR"/>
</dbReference>
<organism evidence="9 10">
    <name type="scientific">Erysipelothrix larvae</name>
    <dbReference type="NCBI Taxonomy" id="1514105"/>
    <lineage>
        <taxon>Bacteria</taxon>
        <taxon>Bacillati</taxon>
        <taxon>Bacillota</taxon>
        <taxon>Erysipelotrichia</taxon>
        <taxon>Erysipelotrichales</taxon>
        <taxon>Erysipelotrichaceae</taxon>
        <taxon>Erysipelothrix</taxon>
    </lineage>
</organism>
<keyword evidence="7" id="KW-0479">Metal-binding</keyword>
<name>A0A120JTV8_9FIRM</name>
<dbReference type="SUPFAM" id="SSF46785">
    <property type="entry name" value="Winged helix' DNA-binding domain"/>
    <property type="match status" value="1"/>
</dbReference>
<evidence type="ECO:0000256" key="3">
    <source>
        <dbReference type="ARBA" id="ARBA00022833"/>
    </source>
</evidence>
<feature type="binding site" evidence="8">
    <location>
        <position position="113"/>
    </location>
    <ligand>
        <name>Fe cation</name>
        <dbReference type="ChEBI" id="CHEBI:24875"/>
    </ligand>
</feature>
<dbReference type="RefSeq" id="WP_067633481.1">
    <property type="nucleotide sequence ID" value="NZ_CP013213.1"/>
</dbReference>
<dbReference type="GO" id="GO:0045892">
    <property type="term" value="P:negative regulation of DNA-templated transcription"/>
    <property type="evidence" value="ECO:0007669"/>
    <property type="project" value="TreeGrafter"/>
</dbReference>
<dbReference type="GO" id="GO:1900376">
    <property type="term" value="P:regulation of secondary metabolite biosynthetic process"/>
    <property type="evidence" value="ECO:0007669"/>
    <property type="project" value="TreeGrafter"/>
</dbReference>
<keyword evidence="2" id="KW-0678">Repressor</keyword>
<evidence type="ECO:0000256" key="8">
    <source>
        <dbReference type="PIRSR" id="PIRSR602481-2"/>
    </source>
</evidence>
<dbReference type="CDD" id="cd07153">
    <property type="entry name" value="Fur_like"/>
    <property type="match status" value="1"/>
</dbReference>
<evidence type="ECO:0000313" key="10">
    <source>
        <dbReference type="Proteomes" id="UP000063781"/>
    </source>
</evidence>
<feature type="binding site" evidence="7">
    <location>
        <position position="84"/>
    </location>
    <ligand>
        <name>Zn(2+)</name>
        <dbReference type="ChEBI" id="CHEBI:29105"/>
    </ligand>
</feature>
<protein>
    <submittedName>
        <fullName evidence="9">Fur family transcriptional regulator</fullName>
    </submittedName>
</protein>
<reference evidence="9 10" key="1">
    <citation type="submission" date="2015-10" db="EMBL/GenBank/DDBJ databases">
        <title>Erysipelothrix larvae sp. LV19 isolated from the larval gut of the rhinoceros beetle, Trypoxylus dichotomus.</title>
        <authorList>
            <person name="Lim S."/>
            <person name="Kim B.-C."/>
        </authorList>
    </citation>
    <scope>NUCLEOTIDE SEQUENCE [LARGE SCALE GENOMIC DNA]</scope>
    <source>
        <strain evidence="9 10">LV19</strain>
    </source>
</reference>
<feature type="binding site" evidence="7">
    <location>
        <position position="121"/>
    </location>
    <ligand>
        <name>Zn(2+)</name>
        <dbReference type="ChEBI" id="CHEBI:29105"/>
    </ligand>
</feature>
<dbReference type="Pfam" id="PF01475">
    <property type="entry name" value="FUR"/>
    <property type="match status" value="1"/>
</dbReference>
<dbReference type="EMBL" id="CP013213">
    <property type="protein sequence ID" value="AMC94097.1"/>
    <property type="molecule type" value="Genomic_DNA"/>
</dbReference>
<dbReference type="InterPro" id="IPR036390">
    <property type="entry name" value="WH_DNA-bd_sf"/>
</dbReference>
<keyword evidence="8" id="KW-0408">Iron</keyword>
<evidence type="ECO:0000313" key="9">
    <source>
        <dbReference type="EMBL" id="AMC94097.1"/>
    </source>
</evidence>
<keyword evidence="10" id="KW-1185">Reference proteome</keyword>
<keyword evidence="3 7" id="KW-0862">Zinc</keyword>
<keyword evidence="6" id="KW-0804">Transcription</keyword>
<keyword evidence="4" id="KW-0805">Transcription regulation</keyword>
<evidence type="ECO:0000256" key="7">
    <source>
        <dbReference type="PIRSR" id="PIRSR602481-1"/>
    </source>
</evidence>
<evidence type="ECO:0000256" key="2">
    <source>
        <dbReference type="ARBA" id="ARBA00022491"/>
    </source>
</evidence>
<evidence type="ECO:0000256" key="6">
    <source>
        <dbReference type="ARBA" id="ARBA00023163"/>
    </source>
</evidence>
<keyword evidence="5" id="KW-0238">DNA-binding</keyword>
<evidence type="ECO:0000256" key="1">
    <source>
        <dbReference type="ARBA" id="ARBA00007957"/>
    </source>
</evidence>
<dbReference type="Gene3D" id="3.30.1490.190">
    <property type="match status" value="1"/>
</dbReference>
<evidence type="ECO:0000256" key="5">
    <source>
        <dbReference type="ARBA" id="ARBA00023125"/>
    </source>
</evidence>
<comment type="cofactor">
    <cofactor evidence="7">
        <name>Zn(2+)</name>
        <dbReference type="ChEBI" id="CHEBI:29105"/>
    </cofactor>
    <text evidence="7">Binds 1 zinc ion per subunit.</text>
</comment>
<dbReference type="OrthoDB" id="8659436at2"/>
<dbReference type="GO" id="GO:0008270">
    <property type="term" value="F:zinc ion binding"/>
    <property type="evidence" value="ECO:0007669"/>
    <property type="project" value="TreeGrafter"/>
</dbReference>
<evidence type="ECO:0000256" key="4">
    <source>
        <dbReference type="ARBA" id="ARBA00023015"/>
    </source>
</evidence>
<proteinExistence type="inferred from homology"/>
<dbReference type="STRING" id="1514105.AOC36_08880"/>
<dbReference type="InterPro" id="IPR043135">
    <property type="entry name" value="Fur_C"/>
</dbReference>
<comment type="similarity">
    <text evidence="1">Belongs to the Fur family.</text>
</comment>
<accession>A0A120JTV8</accession>
<dbReference type="GO" id="GO:0003700">
    <property type="term" value="F:DNA-binding transcription factor activity"/>
    <property type="evidence" value="ECO:0007669"/>
    <property type="project" value="InterPro"/>
</dbReference>
<dbReference type="GO" id="GO:0000976">
    <property type="term" value="F:transcription cis-regulatory region binding"/>
    <property type="evidence" value="ECO:0007669"/>
    <property type="project" value="TreeGrafter"/>
</dbReference>
<dbReference type="Gene3D" id="1.10.10.10">
    <property type="entry name" value="Winged helix-like DNA-binding domain superfamily/Winged helix DNA-binding domain"/>
    <property type="match status" value="1"/>
</dbReference>